<evidence type="ECO:0000256" key="2">
    <source>
        <dbReference type="SAM" id="Coils"/>
    </source>
</evidence>
<dbReference type="GO" id="GO:2000786">
    <property type="term" value="P:positive regulation of autophagosome assembly"/>
    <property type="evidence" value="ECO:0007669"/>
    <property type="project" value="TreeGrafter"/>
</dbReference>
<dbReference type="SUPFAM" id="SSF64268">
    <property type="entry name" value="PX domain"/>
    <property type="match status" value="1"/>
</dbReference>
<reference evidence="4" key="2">
    <citation type="submission" date="2014-07" db="EMBL/GenBank/DDBJ databases">
        <authorList>
            <person name="Hull J."/>
        </authorList>
    </citation>
    <scope>NUCLEOTIDE SEQUENCE</scope>
</reference>
<dbReference type="Gene3D" id="1.20.1270.60">
    <property type="entry name" value="Arfaptin homology (AH) domain/BAR domain"/>
    <property type="match status" value="1"/>
</dbReference>
<feature type="domain" description="PX" evidence="3">
    <location>
        <begin position="29"/>
        <end position="157"/>
    </location>
</feature>
<dbReference type="EMBL" id="GBHO01014303">
    <property type="protein sequence ID" value="JAG29301.1"/>
    <property type="molecule type" value="Transcribed_RNA"/>
</dbReference>
<dbReference type="Gene3D" id="3.30.1520.10">
    <property type="entry name" value="Phox-like domain"/>
    <property type="match status" value="1"/>
</dbReference>
<reference evidence="4" key="1">
    <citation type="journal article" date="2014" name="PLoS ONE">
        <title>Transcriptome-Based Identification of ABC Transporters in the Western Tarnished Plant Bug Lygus hesperus.</title>
        <authorList>
            <person name="Hull J.J."/>
            <person name="Chaney K."/>
            <person name="Geib S.M."/>
            <person name="Fabrick J.A."/>
            <person name="Brent C.S."/>
            <person name="Walsh D."/>
            <person name="Lavine L.C."/>
        </authorList>
    </citation>
    <scope>NUCLEOTIDE SEQUENCE</scope>
</reference>
<proteinExistence type="inferred from homology"/>
<name>A0A0A9YCE9_LYGHE</name>
<evidence type="ECO:0000259" key="3">
    <source>
        <dbReference type="PROSITE" id="PS50195"/>
    </source>
</evidence>
<dbReference type="GO" id="GO:0031901">
    <property type="term" value="C:early endosome membrane"/>
    <property type="evidence" value="ECO:0007669"/>
    <property type="project" value="TreeGrafter"/>
</dbReference>
<keyword evidence="2" id="KW-0175">Coiled coil</keyword>
<dbReference type="GO" id="GO:0032266">
    <property type="term" value="F:phosphatidylinositol-3-phosphate binding"/>
    <property type="evidence" value="ECO:0007669"/>
    <property type="project" value="TreeGrafter"/>
</dbReference>
<gene>
    <name evidence="4" type="primary">Snx4_3</name>
    <name evidence="4" type="ORF">CM83_69876</name>
</gene>
<dbReference type="InterPro" id="IPR034783">
    <property type="entry name" value="SNX4"/>
</dbReference>
<evidence type="ECO:0000313" key="4">
    <source>
        <dbReference type="EMBL" id="JAG29301.1"/>
    </source>
</evidence>
<protein>
    <submittedName>
        <fullName evidence="4">Sorting nexin-4</fullName>
    </submittedName>
</protein>
<feature type="coiled-coil region" evidence="2">
    <location>
        <begin position="337"/>
        <end position="371"/>
    </location>
</feature>
<dbReference type="GO" id="GO:0031201">
    <property type="term" value="C:SNARE complex"/>
    <property type="evidence" value="ECO:0007669"/>
    <property type="project" value="TreeGrafter"/>
</dbReference>
<dbReference type="InterPro" id="IPR036871">
    <property type="entry name" value="PX_dom_sf"/>
</dbReference>
<dbReference type="GO" id="GO:0015031">
    <property type="term" value="P:protein transport"/>
    <property type="evidence" value="ECO:0007669"/>
    <property type="project" value="InterPro"/>
</dbReference>
<dbReference type="PROSITE" id="PS50195">
    <property type="entry name" value="PX"/>
    <property type="match status" value="1"/>
</dbReference>
<organism evidence="4">
    <name type="scientific">Lygus hesperus</name>
    <name type="common">Western plant bug</name>
    <dbReference type="NCBI Taxonomy" id="30085"/>
    <lineage>
        <taxon>Eukaryota</taxon>
        <taxon>Metazoa</taxon>
        <taxon>Ecdysozoa</taxon>
        <taxon>Arthropoda</taxon>
        <taxon>Hexapoda</taxon>
        <taxon>Insecta</taxon>
        <taxon>Pterygota</taxon>
        <taxon>Neoptera</taxon>
        <taxon>Paraneoptera</taxon>
        <taxon>Hemiptera</taxon>
        <taxon>Heteroptera</taxon>
        <taxon>Panheteroptera</taxon>
        <taxon>Cimicomorpha</taxon>
        <taxon>Miridae</taxon>
        <taxon>Mirini</taxon>
        <taxon>Lygus</taxon>
    </lineage>
</organism>
<dbReference type="GO" id="GO:0005886">
    <property type="term" value="C:plasma membrane"/>
    <property type="evidence" value="ECO:0007669"/>
    <property type="project" value="TreeGrafter"/>
</dbReference>
<comment type="similarity">
    <text evidence="1">Belongs to the sorting nexin family.</text>
</comment>
<evidence type="ECO:0000256" key="1">
    <source>
        <dbReference type="ARBA" id="ARBA00010883"/>
    </source>
</evidence>
<dbReference type="PANTHER" id="PTHR46596:SF1">
    <property type="entry name" value="SORTING NEXIN-4"/>
    <property type="match status" value="1"/>
</dbReference>
<dbReference type="InterPro" id="IPR027267">
    <property type="entry name" value="AH/BAR_dom_sf"/>
</dbReference>
<dbReference type="SMART" id="SM00312">
    <property type="entry name" value="PX"/>
    <property type="match status" value="1"/>
</dbReference>
<sequence>MSGAAESQPPSSPKIDVDLTDCLLNHMDISVSEAEKRTNSALNIRESYTVYLIETRITDNGWELIEHGLGQIWRRYSEFEQLRQYMSSAYPWAVIPPLPEKKHSYPVHGLSTDTFDPDFVDRRRAGLENFLHRIAQHPSISRDSMFLTFLQQEEGWRNSIRDKVGLFSGYVRIAEDKIKAINAIVRIKESDPDFESLRKYSHSIQGVFINLLRIRSRATLKVYNIHKLNAGYGKLFSEWSAIEKQMGDGLQQAGHFFDSIAANTETFVEEEEQIMDQIKEYLFYASSLEDICNKRDMIQLEIEQMVDLVRSKTAEKAKAAQGKFGVITRILGSVETEENKTQKVNQLDSKIKETEERIHQARESMAEYKDKATKDIEAFKRQQFPT</sequence>
<dbReference type="PANTHER" id="PTHR46596">
    <property type="entry name" value="SORTING NEXIN-4"/>
    <property type="match status" value="1"/>
</dbReference>
<dbReference type="InterPro" id="IPR001683">
    <property type="entry name" value="PX_dom"/>
</dbReference>
<accession>A0A0A9YCE9</accession>
<dbReference type="Pfam" id="PF00787">
    <property type="entry name" value="PX"/>
    <property type="match status" value="1"/>
</dbReference>
<dbReference type="AlphaFoldDB" id="A0A0A9YCE9"/>